<dbReference type="FunCoup" id="A0A409W5H9">
    <property type="interactions" value="143"/>
</dbReference>
<dbReference type="AlphaFoldDB" id="A0A409W5H9"/>
<feature type="transmembrane region" description="Helical" evidence="5">
    <location>
        <begin position="346"/>
        <end position="367"/>
    </location>
</feature>
<dbReference type="Proteomes" id="UP000284706">
    <property type="component" value="Unassembled WGS sequence"/>
</dbReference>
<protein>
    <recommendedName>
        <fullName evidence="8">Amino acid transporter transmembrane domain-containing protein</fullName>
    </recommendedName>
</protein>
<evidence type="ECO:0000256" key="2">
    <source>
        <dbReference type="ARBA" id="ARBA00022692"/>
    </source>
</evidence>
<dbReference type="EMBL" id="NHYE01005384">
    <property type="protein sequence ID" value="PPQ73780.1"/>
    <property type="molecule type" value="Genomic_DNA"/>
</dbReference>
<dbReference type="GO" id="GO:0005384">
    <property type="term" value="F:manganese ion transmembrane transporter activity"/>
    <property type="evidence" value="ECO:0007669"/>
    <property type="project" value="TreeGrafter"/>
</dbReference>
<dbReference type="GO" id="GO:0030026">
    <property type="term" value="P:intracellular manganese ion homeostasis"/>
    <property type="evidence" value="ECO:0007669"/>
    <property type="project" value="TreeGrafter"/>
</dbReference>
<dbReference type="GO" id="GO:0005886">
    <property type="term" value="C:plasma membrane"/>
    <property type="evidence" value="ECO:0007669"/>
    <property type="project" value="TreeGrafter"/>
</dbReference>
<keyword evidence="2 5" id="KW-0812">Transmembrane</keyword>
<feature type="transmembrane region" description="Helical" evidence="5">
    <location>
        <begin position="113"/>
        <end position="133"/>
    </location>
</feature>
<dbReference type="GO" id="GO:0015086">
    <property type="term" value="F:cadmium ion transmembrane transporter activity"/>
    <property type="evidence" value="ECO:0007669"/>
    <property type="project" value="TreeGrafter"/>
</dbReference>
<sequence length="572" mass="61581">MADSTIQQQPQKGQRNTSVLHRLKQATVVVIHHAKKHAGVGVVCAVAYFDPGNWGVDLQAGSEFGYALLFVVLLSGLFAVFLQVLASRLGCVTGIDLASHTRLLLYNRPKHTLLYRWLGLYPLYVLAEVAIIATDLAELLGSAIALCLLFPQLELWHGVLITAFDVVFILAFGDPLRGKPVKAFEALIAAMVLAILICMIIIISKVNVHWGPAFFGFIPSKRIFASGGLYTSVGILGATVMPHSIYLGSALATQDRVSFREQDLDSASTLNQDDEPTKEIESPILKPTKTSRLYGMCKEAVIAPFRKPPPNAYSTSATRHSEHTNNTYEFVRAHVYHATTDMVGSLLGFAVMINSLILILASAVFYYGQGSTAGSPAGLFDAYDLIRDLVGKPAATLFAIALLCSGQSSSLIATVAGQAVCEGFLTWRVSAVSRRLFTRLLAIIPSMAVAITVGRPGIDTLLVASQVVLSVVLPFVTFPLLYCTSKKSIMSVIKTSPSSSVQTLTYGAQNEPDPFAIQTLDRAERSVSVGVQDERVDYSNGKLSIGLGVLIWLVVVAANMYVIVELGLGNSG</sequence>
<proteinExistence type="predicted"/>
<feature type="transmembrane region" description="Helical" evidence="5">
    <location>
        <begin position="64"/>
        <end position="85"/>
    </location>
</feature>
<evidence type="ECO:0000256" key="5">
    <source>
        <dbReference type="SAM" id="Phobius"/>
    </source>
</evidence>
<comment type="subcellular location">
    <subcellularLocation>
        <location evidence="1">Membrane</location>
        <topology evidence="1">Multi-pass membrane protein</topology>
    </subcellularLocation>
</comment>
<feature type="transmembrane region" description="Helical" evidence="5">
    <location>
        <begin position="394"/>
        <end position="416"/>
    </location>
</feature>
<dbReference type="PANTHER" id="PTHR11706:SF101">
    <property type="entry name" value="MANGANESE TRANSPORTER SMF1"/>
    <property type="match status" value="1"/>
</dbReference>
<feature type="transmembrane region" description="Helical" evidence="5">
    <location>
        <begin position="184"/>
        <end position="203"/>
    </location>
</feature>
<comment type="caution">
    <text evidence="6">The sequence shown here is derived from an EMBL/GenBank/DDBJ whole genome shotgun (WGS) entry which is preliminary data.</text>
</comment>
<accession>A0A409W5H9</accession>
<dbReference type="OrthoDB" id="409173at2759"/>
<dbReference type="NCBIfam" id="NF037982">
    <property type="entry name" value="Nramp_1"/>
    <property type="match status" value="1"/>
</dbReference>
<gene>
    <name evidence="6" type="ORF">CVT26_011514</name>
</gene>
<dbReference type="InterPro" id="IPR001046">
    <property type="entry name" value="NRAMP_fam"/>
</dbReference>
<dbReference type="GO" id="GO:0034755">
    <property type="term" value="P:iron ion transmembrane transport"/>
    <property type="evidence" value="ECO:0007669"/>
    <property type="project" value="TreeGrafter"/>
</dbReference>
<keyword evidence="4 5" id="KW-0472">Membrane</keyword>
<evidence type="ECO:0000256" key="3">
    <source>
        <dbReference type="ARBA" id="ARBA00022989"/>
    </source>
</evidence>
<reference evidence="6 7" key="1">
    <citation type="journal article" date="2018" name="Evol. Lett.">
        <title>Horizontal gene cluster transfer increased hallucinogenic mushroom diversity.</title>
        <authorList>
            <person name="Reynolds H.T."/>
            <person name="Vijayakumar V."/>
            <person name="Gluck-Thaler E."/>
            <person name="Korotkin H.B."/>
            <person name="Matheny P.B."/>
            <person name="Slot J.C."/>
        </authorList>
    </citation>
    <scope>NUCLEOTIDE SEQUENCE [LARGE SCALE GENOMIC DNA]</scope>
    <source>
        <strain evidence="6 7">SRW20</strain>
    </source>
</reference>
<dbReference type="STRING" id="231916.A0A409W5H9"/>
<feature type="transmembrane region" description="Helical" evidence="5">
    <location>
        <begin position="543"/>
        <end position="564"/>
    </location>
</feature>
<keyword evidence="7" id="KW-1185">Reference proteome</keyword>
<evidence type="ECO:0000256" key="1">
    <source>
        <dbReference type="ARBA" id="ARBA00004141"/>
    </source>
</evidence>
<evidence type="ECO:0000256" key="4">
    <source>
        <dbReference type="ARBA" id="ARBA00023136"/>
    </source>
</evidence>
<dbReference type="NCBIfam" id="TIGR01197">
    <property type="entry name" value="nramp"/>
    <property type="match status" value="1"/>
</dbReference>
<evidence type="ECO:0008006" key="8">
    <source>
        <dbReference type="Google" id="ProtNLM"/>
    </source>
</evidence>
<feature type="transmembrane region" description="Helical" evidence="5">
    <location>
        <begin position="223"/>
        <end position="241"/>
    </location>
</feature>
<dbReference type="PRINTS" id="PR00447">
    <property type="entry name" value="NATRESASSCMP"/>
</dbReference>
<feature type="transmembrane region" description="Helical" evidence="5">
    <location>
        <begin position="436"/>
        <end position="454"/>
    </location>
</feature>
<dbReference type="InParanoid" id="A0A409W5H9"/>
<dbReference type="PANTHER" id="PTHR11706">
    <property type="entry name" value="SOLUTE CARRIER PROTEIN FAMILY 11 MEMBER"/>
    <property type="match status" value="1"/>
</dbReference>
<feature type="transmembrane region" description="Helical" evidence="5">
    <location>
        <begin position="460"/>
        <end position="482"/>
    </location>
</feature>
<evidence type="ECO:0000313" key="6">
    <source>
        <dbReference type="EMBL" id="PPQ73780.1"/>
    </source>
</evidence>
<organism evidence="6 7">
    <name type="scientific">Gymnopilus dilepis</name>
    <dbReference type="NCBI Taxonomy" id="231916"/>
    <lineage>
        <taxon>Eukaryota</taxon>
        <taxon>Fungi</taxon>
        <taxon>Dikarya</taxon>
        <taxon>Basidiomycota</taxon>
        <taxon>Agaricomycotina</taxon>
        <taxon>Agaricomycetes</taxon>
        <taxon>Agaricomycetidae</taxon>
        <taxon>Agaricales</taxon>
        <taxon>Agaricineae</taxon>
        <taxon>Hymenogastraceae</taxon>
        <taxon>Gymnopilus</taxon>
    </lineage>
</organism>
<evidence type="ECO:0000313" key="7">
    <source>
        <dbReference type="Proteomes" id="UP000284706"/>
    </source>
</evidence>
<keyword evidence="3 5" id="KW-1133">Transmembrane helix</keyword>
<name>A0A409W5H9_9AGAR</name>
<dbReference type="Pfam" id="PF01566">
    <property type="entry name" value="Nramp"/>
    <property type="match status" value="2"/>
</dbReference>
<feature type="transmembrane region" description="Helical" evidence="5">
    <location>
        <begin position="153"/>
        <end position="172"/>
    </location>
</feature>